<dbReference type="PROSITE" id="PS50112">
    <property type="entry name" value="PAS"/>
    <property type="match status" value="1"/>
</dbReference>
<organism evidence="10 11">
    <name type="scientific">Aquirufa nivalisilvae</name>
    <dbReference type="NCBI Taxonomy" id="2516557"/>
    <lineage>
        <taxon>Bacteria</taxon>
        <taxon>Pseudomonadati</taxon>
        <taxon>Bacteroidota</taxon>
        <taxon>Cytophagia</taxon>
        <taxon>Cytophagales</taxon>
        <taxon>Flectobacillaceae</taxon>
        <taxon>Aquirufa</taxon>
    </lineage>
</organism>
<dbReference type="Gene3D" id="3.30.450.20">
    <property type="entry name" value="PAS domain"/>
    <property type="match status" value="1"/>
</dbReference>
<evidence type="ECO:0000259" key="9">
    <source>
        <dbReference type="PROSITE" id="PS50112"/>
    </source>
</evidence>
<evidence type="ECO:0000313" key="10">
    <source>
        <dbReference type="EMBL" id="AWL09410.1"/>
    </source>
</evidence>
<dbReference type="InterPro" id="IPR000014">
    <property type="entry name" value="PAS"/>
</dbReference>
<keyword evidence="6" id="KW-0902">Two-component regulatory system</keyword>
<keyword evidence="3" id="KW-0597">Phosphoprotein</keyword>
<dbReference type="AlphaFoldDB" id="A0A2S2DWK5"/>
<dbReference type="Gene3D" id="3.30.565.10">
    <property type="entry name" value="Histidine kinase-like ATPase, C-terminal domain"/>
    <property type="match status" value="1"/>
</dbReference>
<dbReference type="EMBL" id="CP029346">
    <property type="protein sequence ID" value="AWL09410.1"/>
    <property type="molecule type" value="Genomic_DNA"/>
</dbReference>
<dbReference type="PANTHER" id="PTHR43711">
    <property type="entry name" value="TWO-COMPONENT HISTIDINE KINASE"/>
    <property type="match status" value="1"/>
</dbReference>
<dbReference type="SUPFAM" id="SSF55874">
    <property type="entry name" value="ATPase domain of HSP90 chaperone/DNA topoisomerase II/histidine kinase"/>
    <property type="match status" value="1"/>
</dbReference>
<dbReference type="RefSeq" id="WP_109323098.1">
    <property type="nucleotide sequence ID" value="NZ_CP029346.1"/>
</dbReference>
<evidence type="ECO:0000256" key="1">
    <source>
        <dbReference type="ARBA" id="ARBA00000085"/>
    </source>
</evidence>
<dbReference type="InterPro" id="IPR035965">
    <property type="entry name" value="PAS-like_dom_sf"/>
</dbReference>
<dbReference type="InterPro" id="IPR005467">
    <property type="entry name" value="His_kinase_dom"/>
</dbReference>
<accession>A0A2S2DWK5</accession>
<dbReference type="PRINTS" id="PR00344">
    <property type="entry name" value="BCTRLSENSOR"/>
</dbReference>
<evidence type="ECO:0000256" key="7">
    <source>
        <dbReference type="SAM" id="Coils"/>
    </source>
</evidence>
<dbReference type="SUPFAM" id="SSF47384">
    <property type="entry name" value="Homodimeric domain of signal transducing histidine kinase"/>
    <property type="match status" value="1"/>
</dbReference>
<dbReference type="PANTHER" id="PTHR43711:SF26">
    <property type="entry name" value="SENSOR HISTIDINE KINASE RCSC"/>
    <property type="match status" value="1"/>
</dbReference>
<evidence type="ECO:0000256" key="4">
    <source>
        <dbReference type="ARBA" id="ARBA00022679"/>
    </source>
</evidence>
<dbReference type="InterPro" id="IPR050736">
    <property type="entry name" value="Sensor_HK_Regulatory"/>
</dbReference>
<evidence type="ECO:0000256" key="3">
    <source>
        <dbReference type="ARBA" id="ARBA00022553"/>
    </source>
</evidence>
<dbReference type="Gene3D" id="1.10.287.130">
    <property type="match status" value="1"/>
</dbReference>
<feature type="coiled-coil region" evidence="7">
    <location>
        <begin position="125"/>
        <end position="181"/>
    </location>
</feature>
<dbReference type="InterPro" id="IPR036890">
    <property type="entry name" value="HATPase_C_sf"/>
</dbReference>
<dbReference type="OrthoDB" id="9808408at2"/>
<keyword evidence="11" id="KW-1185">Reference proteome</keyword>
<dbReference type="EC" id="2.7.13.3" evidence="2"/>
<name>A0A2S2DWK5_9BACT</name>
<dbReference type="GO" id="GO:0000155">
    <property type="term" value="F:phosphorelay sensor kinase activity"/>
    <property type="evidence" value="ECO:0007669"/>
    <property type="project" value="InterPro"/>
</dbReference>
<keyword evidence="7" id="KW-0175">Coiled coil</keyword>
<dbReference type="InterPro" id="IPR003594">
    <property type="entry name" value="HATPase_dom"/>
</dbReference>
<dbReference type="Pfam" id="PF02518">
    <property type="entry name" value="HATPase_c"/>
    <property type="match status" value="1"/>
</dbReference>
<dbReference type="InterPro" id="IPR004358">
    <property type="entry name" value="Sig_transdc_His_kin-like_C"/>
</dbReference>
<evidence type="ECO:0000313" key="11">
    <source>
        <dbReference type="Proteomes" id="UP000245468"/>
    </source>
</evidence>
<feature type="domain" description="Histidine kinase" evidence="8">
    <location>
        <begin position="191"/>
        <end position="404"/>
    </location>
</feature>
<dbReference type="KEGG" id="psez:HME7025_01555"/>
<reference evidence="11" key="1">
    <citation type="submission" date="2018-05" db="EMBL/GenBank/DDBJ databases">
        <title>Pseudarcicella sp. HME7025 Genome sequencing and assembly.</title>
        <authorList>
            <person name="Kim H."/>
            <person name="Kang H."/>
            <person name="Joh K."/>
        </authorList>
    </citation>
    <scope>NUCLEOTIDE SEQUENCE [LARGE SCALE GENOMIC DNA]</scope>
    <source>
        <strain evidence="11">HME7025</strain>
    </source>
</reference>
<keyword evidence="4 10" id="KW-0808">Transferase</keyword>
<dbReference type="Pfam" id="PF13426">
    <property type="entry name" value="PAS_9"/>
    <property type="match status" value="1"/>
</dbReference>
<evidence type="ECO:0000259" key="8">
    <source>
        <dbReference type="PROSITE" id="PS50109"/>
    </source>
</evidence>
<dbReference type="InterPro" id="IPR003661">
    <property type="entry name" value="HisK_dim/P_dom"/>
</dbReference>
<dbReference type="PROSITE" id="PS50109">
    <property type="entry name" value="HIS_KIN"/>
    <property type="match status" value="1"/>
</dbReference>
<feature type="domain" description="PAS" evidence="9">
    <location>
        <begin position="7"/>
        <end position="60"/>
    </location>
</feature>
<dbReference type="NCBIfam" id="TIGR00229">
    <property type="entry name" value="sensory_box"/>
    <property type="match status" value="1"/>
</dbReference>
<evidence type="ECO:0000256" key="5">
    <source>
        <dbReference type="ARBA" id="ARBA00022777"/>
    </source>
</evidence>
<dbReference type="InterPro" id="IPR036097">
    <property type="entry name" value="HisK_dim/P_sf"/>
</dbReference>
<dbReference type="CDD" id="cd00075">
    <property type="entry name" value="HATPase"/>
    <property type="match status" value="1"/>
</dbReference>
<keyword evidence="5 10" id="KW-0418">Kinase</keyword>
<dbReference type="Proteomes" id="UP000245468">
    <property type="component" value="Chromosome"/>
</dbReference>
<proteinExistence type="predicted"/>
<dbReference type="CDD" id="cd00082">
    <property type="entry name" value="HisKA"/>
    <property type="match status" value="1"/>
</dbReference>
<protein>
    <recommendedName>
        <fullName evidence="2">histidine kinase</fullName>
        <ecNumber evidence="2">2.7.13.3</ecNumber>
    </recommendedName>
</protein>
<comment type="catalytic activity">
    <reaction evidence="1">
        <text>ATP + protein L-histidine = ADP + protein N-phospho-L-histidine.</text>
        <dbReference type="EC" id="2.7.13.3"/>
    </reaction>
</comment>
<dbReference type="Pfam" id="PF00512">
    <property type="entry name" value="HisKA"/>
    <property type="match status" value="1"/>
</dbReference>
<dbReference type="SMART" id="SM00388">
    <property type="entry name" value="HisKA"/>
    <property type="match status" value="1"/>
</dbReference>
<dbReference type="CDD" id="cd00130">
    <property type="entry name" value="PAS"/>
    <property type="match status" value="1"/>
</dbReference>
<dbReference type="SMART" id="SM00387">
    <property type="entry name" value="HATPase_c"/>
    <property type="match status" value="1"/>
</dbReference>
<evidence type="ECO:0000256" key="6">
    <source>
        <dbReference type="ARBA" id="ARBA00023012"/>
    </source>
</evidence>
<gene>
    <name evidence="10" type="ORF">HME7025_01555</name>
</gene>
<dbReference type="SUPFAM" id="SSF55785">
    <property type="entry name" value="PYP-like sensor domain (PAS domain)"/>
    <property type="match status" value="1"/>
</dbReference>
<sequence length="407" mass="46463">MSQSIVSRFQYEAIFNEAAIGILVTDSSSNVIMTNNFADRLFGYAPNELKGKNIDILIPNHLRSRHHGHQAKYAEHPQDRPMGVGLDLKAKRKDESLFPVEISLSHFKEDGQMFYIAFISDVTLKRKVEMELILKNQEINQLNETLEEEVKARTQALQNTLEKLEANTLELENALQKEKELGDLKTRFVSMASHEFRTPLTSILSSATLLEKYQKAEEQEKREQHIRRIKASVNHLTMILEEFLSVGKLESGHVEIHASTIELEPLFLEIKADLIPYKKNNQKIILDFDAPETWVSDESVLRKILLNALSNALKFSNDSVDLIVKEENNILKITICDKGIGISEEDKKHLFERFFRGSNATVIPGTGLGLHLIDRYLELINGQLKLESELNQGTQLTIEIPRLNHDE</sequence>
<evidence type="ECO:0000256" key="2">
    <source>
        <dbReference type="ARBA" id="ARBA00012438"/>
    </source>
</evidence>